<dbReference type="PANTHER" id="PTHR34352:SF1">
    <property type="entry name" value="PROTEIN YHFA"/>
    <property type="match status" value="1"/>
</dbReference>
<accession>A0A7C3NE02</accession>
<sequence>MEWKEGLRFISKKGTYEIVMNSSEDEEVMKNNFSPMELLLVSLAGCTGMDVISILKKMRQDVKNFKVVVTGERAGEHPKVYTKINIHYHFEGNGIEKDKVERAIELSYTKYCSVSAMLKKSCDVSYTYEIKNS</sequence>
<comment type="caution">
    <text evidence="1">The sequence shown here is derived from an EMBL/GenBank/DDBJ whole genome shotgun (WGS) entry which is preliminary data.</text>
</comment>
<gene>
    <name evidence="1" type="ORF">ENS15_04760</name>
</gene>
<dbReference type="SUPFAM" id="SSF82784">
    <property type="entry name" value="OsmC-like"/>
    <property type="match status" value="1"/>
</dbReference>
<dbReference type="PANTHER" id="PTHR34352">
    <property type="entry name" value="PROTEIN YHFA"/>
    <property type="match status" value="1"/>
</dbReference>
<name>A0A7C3NE02_UNCW3</name>
<dbReference type="InterPro" id="IPR003718">
    <property type="entry name" value="OsmC/Ohr_fam"/>
</dbReference>
<evidence type="ECO:0000313" key="1">
    <source>
        <dbReference type="EMBL" id="HFK23942.1"/>
    </source>
</evidence>
<dbReference type="InterPro" id="IPR015946">
    <property type="entry name" value="KH_dom-like_a/b"/>
</dbReference>
<organism evidence="1">
    <name type="scientific">candidate division WOR-3 bacterium</name>
    <dbReference type="NCBI Taxonomy" id="2052148"/>
    <lineage>
        <taxon>Bacteria</taxon>
        <taxon>Bacteria division WOR-3</taxon>
    </lineage>
</organism>
<dbReference type="Gene3D" id="3.30.300.20">
    <property type="match status" value="1"/>
</dbReference>
<reference evidence="1" key="1">
    <citation type="journal article" date="2020" name="mSystems">
        <title>Genome- and Community-Level Interaction Insights into Carbon Utilization and Element Cycling Functions of Hydrothermarchaeota in Hydrothermal Sediment.</title>
        <authorList>
            <person name="Zhou Z."/>
            <person name="Liu Y."/>
            <person name="Xu W."/>
            <person name="Pan J."/>
            <person name="Luo Z.H."/>
            <person name="Li M."/>
        </authorList>
    </citation>
    <scope>NUCLEOTIDE SEQUENCE [LARGE SCALE GENOMIC DNA]</scope>
    <source>
        <strain evidence="1">SpSt-464</strain>
    </source>
</reference>
<dbReference type="AlphaFoldDB" id="A0A7C3NE02"/>
<dbReference type="EMBL" id="DSTT01000005">
    <property type="protein sequence ID" value="HFK23942.1"/>
    <property type="molecule type" value="Genomic_DNA"/>
</dbReference>
<proteinExistence type="predicted"/>
<protein>
    <submittedName>
        <fullName evidence="1">OsmC family peroxiredoxin</fullName>
    </submittedName>
</protein>
<dbReference type="Pfam" id="PF02566">
    <property type="entry name" value="OsmC"/>
    <property type="match status" value="1"/>
</dbReference>
<dbReference type="InterPro" id="IPR036102">
    <property type="entry name" value="OsmC/Ohrsf"/>
</dbReference>